<accession>A0A1H2ZJ34</accession>
<dbReference type="Gene3D" id="3.30.565.10">
    <property type="entry name" value="Histidine kinase-like ATPase, C-terminal domain"/>
    <property type="match status" value="1"/>
</dbReference>
<dbReference type="RefSeq" id="WP_143035265.1">
    <property type="nucleotide sequence ID" value="NZ_FNNG01000007.1"/>
</dbReference>
<dbReference type="Proteomes" id="UP000198828">
    <property type="component" value="Unassembled WGS sequence"/>
</dbReference>
<protein>
    <submittedName>
        <fullName evidence="1">Uncharacterized protein</fullName>
    </submittedName>
</protein>
<gene>
    <name evidence="1" type="ORF">SAMN05660923_01856</name>
</gene>
<reference evidence="1 2" key="1">
    <citation type="submission" date="2016-10" db="EMBL/GenBank/DDBJ databases">
        <authorList>
            <person name="de Groot N.N."/>
        </authorList>
    </citation>
    <scope>NUCLEOTIDE SEQUENCE [LARGE SCALE GENOMIC DNA]</scope>
    <source>
        <strain evidence="1 2">DSM 23310</strain>
    </source>
</reference>
<dbReference type="EMBL" id="FNNG01000007">
    <property type="protein sequence ID" value="SDX17440.1"/>
    <property type="molecule type" value="Genomic_DNA"/>
</dbReference>
<name>A0A1H2ZJ34_9FIRM</name>
<organism evidence="1 2">
    <name type="scientific">Tepidimicrobium xylanilyticum</name>
    <dbReference type="NCBI Taxonomy" id="1123352"/>
    <lineage>
        <taxon>Bacteria</taxon>
        <taxon>Bacillati</taxon>
        <taxon>Bacillota</taxon>
        <taxon>Tissierellia</taxon>
        <taxon>Tissierellales</taxon>
        <taxon>Tepidimicrobiaceae</taxon>
        <taxon>Tepidimicrobium</taxon>
    </lineage>
</organism>
<proteinExistence type="predicted"/>
<evidence type="ECO:0000313" key="2">
    <source>
        <dbReference type="Proteomes" id="UP000198828"/>
    </source>
</evidence>
<dbReference type="InterPro" id="IPR036890">
    <property type="entry name" value="HATPase_C_sf"/>
</dbReference>
<sequence length="69" mass="8079">MKSLQRLISNFYDLSRFEAGEYKFELKSINLSNIISDTLALLYVDFIYKEIESKIDIEENIPTTIVDVQ</sequence>
<dbReference type="AlphaFoldDB" id="A0A1H2ZJ34"/>
<evidence type="ECO:0000313" key="1">
    <source>
        <dbReference type="EMBL" id="SDX17440.1"/>
    </source>
</evidence>
<keyword evidence="2" id="KW-1185">Reference proteome</keyword>